<proteinExistence type="predicted"/>
<organism evidence="1 2">
    <name type="scientific">Eumeta variegata</name>
    <name type="common">Bagworm moth</name>
    <name type="synonym">Eumeta japonica</name>
    <dbReference type="NCBI Taxonomy" id="151549"/>
    <lineage>
        <taxon>Eukaryota</taxon>
        <taxon>Metazoa</taxon>
        <taxon>Ecdysozoa</taxon>
        <taxon>Arthropoda</taxon>
        <taxon>Hexapoda</taxon>
        <taxon>Insecta</taxon>
        <taxon>Pterygota</taxon>
        <taxon>Neoptera</taxon>
        <taxon>Endopterygota</taxon>
        <taxon>Lepidoptera</taxon>
        <taxon>Glossata</taxon>
        <taxon>Ditrysia</taxon>
        <taxon>Tineoidea</taxon>
        <taxon>Psychidae</taxon>
        <taxon>Oiketicinae</taxon>
        <taxon>Eumeta</taxon>
    </lineage>
</organism>
<evidence type="ECO:0000313" key="2">
    <source>
        <dbReference type="Proteomes" id="UP000299102"/>
    </source>
</evidence>
<sequence length="91" mass="10173">MAQYYGRLEIELASKYRSPVDAHPHLEQLRSSEEARALTPLRGVGRRVAAFNSVRRLLLHQKITLSPVPSLLSGTGEYTARLDFPGANEQL</sequence>
<dbReference type="AlphaFoldDB" id="A0A4C1Y573"/>
<protein>
    <submittedName>
        <fullName evidence="1">Uncharacterized protein</fullName>
    </submittedName>
</protein>
<accession>A0A4C1Y573</accession>
<evidence type="ECO:0000313" key="1">
    <source>
        <dbReference type="EMBL" id="GBP70503.1"/>
    </source>
</evidence>
<name>A0A4C1Y573_EUMVA</name>
<dbReference type="Proteomes" id="UP000299102">
    <property type="component" value="Unassembled WGS sequence"/>
</dbReference>
<keyword evidence="2" id="KW-1185">Reference proteome</keyword>
<reference evidence="1 2" key="1">
    <citation type="journal article" date="2019" name="Commun. Biol.">
        <title>The bagworm genome reveals a unique fibroin gene that provides high tensile strength.</title>
        <authorList>
            <person name="Kono N."/>
            <person name="Nakamura H."/>
            <person name="Ohtoshi R."/>
            <person name="Tomita M."/>
            <person name="Numata K."/>
            <person name="Arakawa K."/>
        </authorList>
    </citation>
    <scope>NUCLEOTIDE SEQUENCE [LARGE SCALE GENOMIC DNA]</scope>
</reference>
<dbReference type="EMBL" id="BGZK01001076">
    <property type="protein sequence ID" value="GBP70503.1"/>
    <property type="molecule type" value="Genomic_DNA"/>
</dbReference>
<comment type="caution">
    <text evidence="1">The sequence shown here is derived from an EMBL/GenBank/DDBJ whole genome shotgun (WGS) entry which is preliminary data.</text>
</comment>
<gene>
    <name evidence="1" type="ORF">EVAR_56170_1</name>
</gene>